<dbReference type="InterPro" id="IPR000115">
    <property type="entry name" value="PRibGlycinamide_synth"/>
</dbReference>
<evidence type="ECO:0000256" key="7">
    <source>
        <dbReference type="ARBA" id="ARBA00022755"/>
    </source>
</evidence>
<keyword evidence="5 12" id="KW-0436">Ligase</keyword>
<comment type="cofactor">
    <cofactor evidence="1">
        <name>Mn(2+)</name>
        <dbReference type="ChEBI" id="CHEBI:29035"/>
    </cofactor>
</comment>
<comment type="caution">
    <text evidence="15">The sequence shown here is derived from an EMBL/GenBank/DDBJ whole genome shotgun (WGS) entry which is preliminary data.</text>
</comment>
<evidence type="ECO:0000256" key="6">
    <source>
        <dbReference type="ARBA" id="ARBA00022741"/>
    </source>
</evidence>
<dbReference type="RefSeq" id="WP_323577896.1">
    <property type="nucleotide sequence ID" value="NZ_JAYGJQ010000002.1"/>
</dbReference>
<dbReference type="SMART" id="SM01209">
    <property type="entry name" value="GARS_A"/>
    <property type="match status" value="1"/>
</dbReference>
<keyword evidence="16" id="KW-1185">Reference proteome</keyword>
<evidence type="ECO:0000313" key="15">
    <source>
        <dbReference type="EMBL" id="MEA9357750.1"/>
    </source>
</evidence>
<evidence type="ECO:0000256" key="2">
    <source>
        <dbReference type="ARBA" id="ARBA00001946"/>
    </source>
</evidence>
<dbReference type="HAMAP" id="MF_00138">
    <property type="entry name" value="GARS"/>
    <property type="match status" value="1"/>
</dbReference>
<keyword evidence="7 12" id="KW-0658">Purine biosynthesis</keyword>
<protein>
    <recommendedName>
        <fullName evidence="4 12">Phosphoribosylamine--glycine ligase</fullName>
        <ecNumber evidence="4 12">6.3.4.13</ecNumber>
    </recommendedName>
    <alternativeName>
        <fullName evidence="12">GARS</fullName>
    </alternativeName>
    <alternativeName>
        <fullName evidence="10 12">Glycinamide ribonucleotide synthetase</fullName>
    </alternativeName>
    <alternativeName>
        <fullName evidence="11 12">Phosphoribosylglycinamide synthetase</fullName>
    </alternativeName>
</protein>
<dbReference type="Gene3D" id="3.30.1490.20">
    <property type="entry name" value="ATP-grasp fold, A domain"/>
    <property type="match status" value="1"/>
</dbReference>
<dbReference type="EC" id="6.3.4.13" evidence="4 12"/>
<dbReference type="InterPro" id="IPR020561">
    <property type="entry name" value="PRibGlycinamid_synth_ATP-grasp"/>
</dbReference>
<keyword evidence="8 13" id="KW-0067">ATP-binding</keyword>
<name>A0ABU5W1Q2_9BACT</name>
<keyword evidence="6 13" id="KW-0547">Nucleotide-binding</keyword>
<dbReference type="InterPro" id="IPR020560">
    <property type="entry name" value="PRibGlycinamide_synth_C-dom"/>
</dbReference>
<evidence type="ECO:0000256" key="1">
    <source>
        <dbReference type="ARBA" id="ARBA00001936"/>
    </source>
</evidence>
<dbReference type="Pfam" id="PF02843">
    <property type="entry name" value="GARS_C"/>
    <property type="match status" value="1"/>
</dbReference>
<evidence type="ECO:0000256" key="13">
    <source>
        <dbReference type="PROSITE-ProRule" id="PRU00409"/>
    </source>
</evidence>
<sequence>MRVLVVGSGGREHALCHSLTQSSLVSKVIVSPGNSGMIQTLPQLQIENIGAMDIQGLLKLALKEKVDLTVIGPEATLSEGIVDLFKENNLLIMGPTKAASLLETSKAFAKDVMMTNQVPTAGYAEFFEADAALKYIEESTSQKMVVKCDGLAQGKGVIVCQSKNEARIGVISLMKEKLLGENINHIIIEDFLEGIEVSAFALCDGSNYAFLGTACDHKRLRDYDMGPNTGGMGVFAPASIVTAEDETWINKNVFSPMIEGMKKAGTPFSGILFAGLMKTMTGWKVLEFNVRLGDPETQVLLPLLDEDLLPWLEASAKGDIKKLQVELGRLSPIKKDMKAVHVVMAAHGYPGTEGEKVRSGDPINFNPTFNLTAYDFLFMAGVEKTHGQLKTKGGRVLGITSLAETYTYARIQAYEYVSQIEFSGAQYRNDIARGQI</sequence>
<dbReference type="Gene3D" id="3.30.470.20">
    <property type="entry name" value="ATP-grasp fold, B domain"/>
    <property type="match status" value="1"/>
</dbReference>
<evidence type="ECO:0000256" key="9">
    <source>
        <dbReference type="ARBA" id="ARBA00038345"/>
    </source>
</evidence>
<dbReference type="InterPro" id="IPR020559">
    <property type="entry name" value="PRibGlycinamide_synth_CS"/>
</dbReference>
<dbReference type="PROSITE" id="PS50975">
    <property type="entry name" value="ATP_GRASP"/>
    <property type="match status" value="1"/>
</dbReference>
<dbReference type="Gene3D" id="3.40.50.20">
    <property type="match status" value="1"/>
</dbReference>
<comment type="similarity">
    <text evidence="9 12">Belongs to the GARS family.</text>
</comment>
<dbReference type="SMART" id="SM01210">
    <property type="entry name" value="GARS_C"/>
    <property type="match status" value="1"/>
</dbReference>
<dbReference type="InterPro" id="IPR020562">
    <property type="entry name" value="PRibGlycinamide_synth_N"/>
</dbReference>
<comment type="cofactor">
    <cofactor evidence="2">
        <name>Mg(2+)</name>
        <dbReference type="ChEBI" id="CHEBI:18420"/>
    </cofactor>
</comment>
<proteinExistence type="inferred from homology"/>
<evidence type="ECO:0000313" key="16">
    <source>
        <dbReference type="Proteomes" id="UP001302274"/>
    </source>
</evidence>
<dbReference type="InterPro" id="IPR016185">
    <property type="entry name" value="PreATP-grasp_dom_sf"/>
</dbReference>
<feature type="domain" description="ATP-grasp" evidence="14">
    <location>
        <begin position="110"/>
        <end position="317"/>
    </location>
</feature>
<evidence type="ECO:0000256" key="8">
    <source>
        <dbReference type="ARBA" id="ARBA00022840"/>
    </source>
</evidence>
<evidence type="ECO:0000256" key="4">
    <source>
        <dbReference type="ARBA" id="ARBA00013255"/>
    </source>
</evidence>
<dbReference type="Pfam" id="PF02844">
    <property type="entry name" value="GARS_N"/>
    <property type="match status" value="1"/>
</dbReference>
<evidence type="ECO:0000256" key="3">
    <source>
        <dbReference type="ARBA" id="ARBA00005174"/>
    </source>
</evidence>
<reference evidence="15 16" key="1">
    <citation type="submission" date="2023-11" db="EMBL/GenBank/DDBJ databases">
        <title>A Novel Polar Bacteriovorax (B. antarcticus) Isolated from the Biocrust in Antarctica.</title>
        <authorList>
            <person name="Mun W."/>
            <person name="Choi S.Y."/>
            <person name="Mitchell R.J."/>
        </authorList>
    </citation>
    <scope>NUCLEOTIDE SEQUENCE [LARGE SCALE GENOMIC DNA]</scope>
    <source>
        <strain evidence="15 16">PP10</strain>
    </source>
</reference>
<dbReference type="SUPFAM" id="SSF51246">
    <property type="entry name" value="Rudiment single hybrid motif"/>
    <property type="match status" value="1"/>
</dbReference>
<dbReference type="InterPro" id="IPR013815">
    <property type="entry name" value="ATP_grasp_subdomain_1"/>
</dbReference>
<comment type="catalytic activity">
    <reaction evidence="12">
        <text>5-phospho-beta-D-ribosylamine + glycine + ATP = N(1)-(5-phospho-beta-D-ribosyl)glycinamide + ADP + phosphate + H(+)</text>
        <dbReference type="Rhea" id="RHEA:17453"/>
        <dbReference type="ChEBI" id="CHEBI:15378"/>
        <dbReference type="ChEBI" id="CHEBI:30616"/>
        <dbReference type="ChEBI" id="CHEBI:43474"/>
        <dbReference type="ChEBI" id="CHEBI:57305"/>
        <dbReference type="ChEBI" id="CHEBI:58681"/>
        <dbReference type="ChEBI" id="CHEBI:143788"/>
        <dbReference type="ChEBI" id="CHEBI:456216"/>
        <dbReference type="EC" id="6.3.4.13"/>
    </reaction>
</comment>
<dbReference type="PROSITE" id="PS00184">
    <property type="entry name" value="GARS"/>
    <property type="match status" value="1"/>
</dbReference>
<dbReference type="InterPro" id="IPR011761">
    <property type="entry name" value="ATP-grasp"/>
</dbReference>
<dbReference type="InterPro" id="IPR037123">
    <property type="entry name" value="PRibGlycinamide_synth_C_sf"/>
</dbReference>
<dbReference type="Gene3D" id="3.90.600.10">
    <property type="entry name" value="Phosphoribosylglycinamide synthetase, C-terminal domain"/>
    <property type="match status" value="1"/>
</dbReference>
<dbReference type="InterPro" id="IPR011054">
    <property type="entry name" value="Rudment_hybrid_motif"/>
</dbReference>
<evidence type="ECO:0000256" key="11">
    <source>
        <dbReference type="ARBA" id="ARBA00042864"/>
    </source>
</evidence>
<evidence type="ECO:0000259" key="14">
    <source>
        <dbReference type="PROSITE" id="PS50975"/>
    </source>
</evidence>
<gene>
    <name evidence="12 15" type="primary">purD</name>
    <name evidence="15" type="ORF">SHI21_16080</name>
</gene>
<dbReference type="PANTHER" id="PTHR43472:SF1">
    <property type="entry name" value="PHOSPHORIBOSYLAMINE--GLYCINE LIGASE, CHLOROPLASTIC"/>
    <property type="match status" value="1"/>
</dbReference>
<organism evidence="15 16">
    <name type="scientific">Bacteriovorax antarcticus</name>
    <dbReference type="NCBI Taxonomy" id="3088717"/>
    <lineage>
        <taxon>Bacteria</taxon>
        <taxon>Pseudomonadati</taxon>
        <taxon>Bdellovibrionota</taxon>
        <taxon>Bacteriovoracia</taxon>
        <taxon>Bacteriovoracales</taxon>
        <taxon>Bacteriovoracaceae</taxon>
        <taxon>Bacteriovorax</taxon>
    </lineage>
</organism>
<dbReference type="EMBL" id="JAYGJQ010000002">
    <property type="protein sequence ID" value="MEA9357750.1"/>
    <property type="molecule type" value="Genomic_DNA"/>
</dbReference>
<dbReference type="Proteomes" id="UP001302274">
    <property type="component" value="Unassembled WGS sequence"/>
</dbReference>
<dbReference type="PANTHER" id="PTHR43472">
    <property type="entry name" value="PHOSPHORIBOSYLAMINE--GLYCINE LIGASE"/>
    <property type="match status" value="1"/>
</dbReference>
<accession>A0ABU5W1Q2</accession>
<dbReference type="Pfam" id="PF01071">
    <property type="entry name" value="GARS_A"/>
    <property type="match status" value="1"/>
</dbReference>
<dbReference type="GO" id="GO:0004637">
    <property type="term" value="F:phosphoribosylamine-glycine ligase activity"/>
    <property type="evidence" value="ECO:0007669"/>
    <property type="project" value="UniProtKB-EC"/>
</dbReference>
<comment type="pathway">
    <text evidence="3 12">Purine metabolism; IMP biosynthesis via de novo pathway; N(1)-(5-phospho-D-ribosyl)glycinamide from 5-phospho-alpha-D-ribose 1-diphosphate: step 2/2.</text>
</comment>
<dbReference type="SUPFAM" id="SSF56059">
    <property type="entry name" value="Glutathione synthetase ATP-binding domain-like"/>
    <property type="match status" value="1"/>
</dbReference>
<evidence type="ECO:0000256" key="12">
    <source>
        <dbReference type="HAMAP-Rule" id="MF_00138"/>
    </source>
</evidence>
<dbReference type="SUPFAM" id="SSF52440">
    <property type="entry name" value="PreATP-grasp domain"/>
    <property type="match status" value="1"/>
</dbReference>
<evidence type="ECO:0000256" key="5">
    <source>
        <dbReference type="ARBA" id="ARBA00022598"/>
    </source>
</evidence>
<evidence type="ECO:0000256" key="10">
    <source>
        <dbReference type="ARBA" id="ARBA00042242"/>
    </source>
</evidence>
<dbReference type="NCBIfam" id="TIGR00877">
    <property type="entry name" value="purD"/>
    <property type="match status" value="1"/>
</dbReference>